<comment type="catalytic activity">
    <reaction evidence="10">
        <text>an acyl-CoA + a 1,2-diacyl-sn-glycerol = a triacyl-sn-glycerol + CoA</text>
        <dbReference type="Rhea" id="RHEA:10868"/>
        <dbReference type="ChEBI" id="CHEBI:17815"/>
        <dbReference type="ChEBI" id="CHEBI:57287"/>
        <dbReference type="ChEBI" id="CHEBI:58342"/>
        <dbReference type="ChEBI" id="CHEBI:64615"/>
        <dbReference type="EC" id="2.3.1.20"/>
    </reaction>
</comment>
<sequence>MSQQLGGLDVSFLCLEGSTRPMHLGAVLTFAPRCRVHPARIGRLLAERASEIPQLATTVRERWWPPGSREWVSDPHFEPDQHIHPHVLPRPGAPEQLESAVSAAMTQPLPMGRPPWQAHVFAGVADGRFAVLLKLHHALADAAGTWAVAGALLDDGTDRVPPPRTAAETTTAPPGSWARTVLGWPQRARRELGALAGTAGGCAGQAVRLGGITGATLSALRPGAVQSPITTLFGGTSHRRSSLIRLPVDHLQQARRRVGGTLNDVVLSSIAGGIGRWIRQTDAAAALARGWHPRAFVPVNMRHRHRGTGTGGNQLSGYLCDLPVRETDPVERLRSVRASMHANKVRGPGRGPGAFPLLAEALPTGAHRVTTPLLGQASALLFDTMISTIPVPRTTLRLDEAELDEIYPIAPLAPGQALAIAAAIHRDTVHLSLLSDPQVLPGVTGLGGQIAKEAASLHANGAQATEHNSQVHPMAITKMGSSGSTP</sequence>
<evidence type="ECO:0000256" key="2">
    <source>
        <dbReference type="ARBA" id="ARBA00005189"/>
    </source>
</evidence>
<dbReference type="EC" id="2.3.1.20" evidence="4"/>
<feature type="region of interest" description="Disordered" evidence="11">
    <location>
        <begin position="464"/>
        <end position="486"/>
    </location>
</feature>
<dbReference type="GO" id="GO:0071731">
    <property type="term" value="P:response to nitric oxide"/>
    <property type="evidence" value="ECO:0007669"/>
    <property type="project" value="TreeGrafter"/>
</dbReference>
<feature type="domain" description="O-acyltransferase WSD1-like N-terminal" evidence="12">
    <location>
        <begin position="5"/>
        <end position="266"/>
    </location>
</feature>
<keyword evidence="7" id="KW-0319">Glycerol metabolism</keyword>
<dbReference type="GO" id="GO:0001666">
    <property type="term" value="P:response to hypoxia"/>
    <property type="evidence" value="ECO:0007669"/>
    <property type="project" value="TreeGrafter"/>
</dbReference>
<feature type="domain" description="O-acyltransferase WSD1 C-terminal" evidence="13">
    <location>
        <begin position="312"/>
        <end position="452"/>
    </location>
</feature>
<dbReference type="GO" id="GO:0006071">
    <property type="term" value="P:glycerol metabolic process"/>
    <property type="evidence" value="ECO:0007669"/>
    <property type="project" value="UniProtKB-KW"/>
</dbReference>
<evidence type="ECO:0000256" key="6">
    <source>
        <dbReference type="ARBA" id="ARBA00022679"/>
    </source>
</evidence>
<evidence type="ECO:0000259" key="12">
    <source>
        <dbReference type="Pfam" id="PF03007"/>
    </source>
</evidence>
<accession>A0A838A7Q4</accession>
<dbReference type="AlphaFoldDB" id="A0A838A7Q4"/>
<dbReference type="EMBL" id="JACCKD010000001">
    <property type="protein sequence ID" value="MBA0124401.1"/>
    <property type="molecule type" value="Genomic_DNA"/>
</dbReference>
<dbReference type="UniPathway" id="UPA00282"/>
<reference evidence="14 15" key="1">
    <citation type="submission" date="2020-07" db="EMBL/GenBank/DDBJ databases">
        <title>Genome of Haloechinothrix sp.</title>
        <authorList>
            <person name="Tang S.-K."/>
            <person name="Yang L."/>
            <person name="Zhu W.-Y."/>
        </authorList>
    </citation>
    <scope>NUCLEOTIDE SEQUENCE [LARGE SCALE GENOMIC DNA]</scope>
    <source>
        <strain evidence="14 15">YIM 98757</strain>
    </source>
</reference>
<keyword evidence="6" id="KW-0808">Transferase</keyword>
<evidence type="ECO:0000313" key="14">
    <source>
        <dbReference type="EMBL" id="MBA0124401.1"/>
    </source>
</evidence>
<keyword evidence="15" id="KW-1185">Reference proteome</keyword>
<keyword evidence="5" id="KW-0444">Lipid biosynthesis</keyword>
<keyword evidence="8" id="KW-0443">Lipid metabolism</keyword>
<keyword evidence="9" id="KW-0012">Acyltransferase</keyword>
<proteinExistence type="inferred from homology"/>
<comment type="caution">
    <text evidence="14">The sequence shown here is derived from an EMBL/GenBank/DDBJ whole genome shotgun (WGS) entry which is preliminary data.</text>
</comment>
<dbReference type="GO" id="GO:0004144">
    <property type="term" value="F:diacylglycerol O-acyltransferase activity"/>
    <property type="evidence" value="ECO:0007669"/>
    <property type="project" value="UniProtKB-EC"/>
</dbReference>
<dbReference type="Gene3D" id="3.30.559.10">
    <property type="entry name" value="Chloramphenicol acetyltransferase-like domain"/>
    <property type="match status" value="1"/>
</dbReference>
<evidence type="ECO:0000256" key="7">
    <source>
        <dbReference type="ARBA" id="ARBA00022798"/>
    </source>
</evidence>
<evidence type="ECO:0000256" key="10">
    <source>
        <dbReference type="ARBA" id="ARBA00048109"/>
    </source>
</evidence>
<dbReference type="PANTHER" id="PTHR31650:SF1">
    <property type="entry name" value="WAX ESTER SYNTHASE_DIACYLGLYCEROL ACYLTRANSFERASE 4-RELATED"/>
    <property type="match status" value="1"/>
</dbReference>
<name>A0A838A7Q4_9PSEU</name>
<organism evidence="14 15">
    <name type="scientific">Haloechinothrix aidingensis</name>
    <dbReference type="NCBI Taxonomy" id="2752311"/>
    <lineage>
        <taxon>Bacteria</taxon>
        <taxon>Bacillati</taxon>
        <taxon>Actinomycetota</taxon>
        <taxon>Actinomycetes</taxon>
        <taxon>Pseudonocardiales</taxon>
        <taxon>Pseudonocardiaceae</taxon>
        <taxon>Haloechinothrix</taxon>
    </lineage>
</organism>
<dbReference type="Proteomes" id="UP000582974">
    <property type="component" value="Unassembled WGS sequence"/>
</dbReference>
<dbReference type="InterPro" id="IPR023213">
    <property type="entry name" value="CAT-like_dom_sf"/>
</dbReference>
<comment type="pathway">
    <text evidence="1">Glycerolipid metabolism; triacylglycerol biosynthesis.</text>
</comment>
<dbReference type="RefSeq" id="WP_180891271.1">
    <property type="nucleotide sequence ID" value="NZ_JACCKD010000001.1"/>
</dbReference>
<dbReference type="SUPFAM" id="SSF52777">
    <property type="entry name" value="CoA-dependent acyltransferases"/>
    <property type="match status" value="1"/>
</dbReference>
<dbReference type="Pfam" id="PF03007">
    <property type="entry name" value="WS_DGAT_cat"/>
    <property type="match status" value="1"/>
</dbReference>
<evidence type="ECO:0000256" key="4">
    <source>
        <dbReference type="ARBA" id="ARBA00013244"/>
    </source>
</evidence>
<evidence type="ECO:0000313" key="15">
    <source>
        <dbReference type="Proteomes" id="UP000582974"/>
    </source>
</evidence>
<dbReference type="GO" id="GO:0005886">
    <property type="term" value="C:plasma membrane"/>
    <property type="evidence" value="ECO:0007669"/>
    <property type="project" value="TreeGrafter"/>
</dbReference>
<dbReference type="InterPro" id="IPR004255">
    <property type="entry name" value="O-acyltransferase_WSD1_N"/>
</dbReference>
<evidence type="ECO:0000256" key="9">
    <source>
        <dbReference type="ARBA" id="ARBA00023315"/>
    </source>
</evidence>
<dbReference type="InterPro" id="IPR045034">
    <property type="entry name" value="O-acyltransferase_WSD1-like"/>
</dbReference>
<comment type="pathway">
    <text evidence="2">Lipid metabolism.</text>
</comment>
<dbReference type="InterPro" id="IPR009721">
    <property type="entry name" value="O-acyltransferase_WSD1_C"/>
</dbReference>
<evidence type="ECO:0000256" key="8">
    <source>
        <dbReference type="ARBA" id="ARBA00023098"/>
    </source>
</evidence>
<dbReference type="GO" id="GO:0051701">
    <property type="term" value="P:biological process involved in interaction with host"/>
    <property type="evidence" value="ECO:0007669"/>
    <property type="project" value="TreeGrafter"/>
</dbReference>
<gene>
    <name evidence="14" type="ORF">H0B56_02465</name>
</gene>
<evidence type="ECO:0000256" key="11">
    <source>
        <dbReference type="SAM" id="MobiDB-lite"/>
    </source>
</evidence>
<dbReference type="PANTHER" id="PTHR31650">
    <property type="entry name" value="O-ACYLTRANSFERASE (WSD1-LIKE) FAMILY PROTEIN"/>
    <property type="match status" value="1"/>
</dbReference>
<evidence type="ECO:0000259" key="13">
    <source>
        <dbReference type="Pfam" id="PF06974"/>
    </source>
</evidence>
<dbReference type="GO" id="GO:0019432">
    <property type="term" value="P:triglyceride biosynthetic process"/>
    <property type="evidence" value="ECO:0007669"/>
    <property type="project" value="UniProtKB-UniPathway"/>
</dbReference>
<evidence type="ECO:0000256" key="3">
    <source>
        <dbReference type="ARBA" id="ARBA00009587"/>
    </source>
</evidence>
<dbReference type="Pfam" id="PF06974">
    <property type="entry name" value="WS_DGAT_C"/>
    <property type="match status" value="1"/>
</dbReference>
<evidence type="ECO:0000256" key="1">
    <source>
        <dbReference type="ARBA" id="ARBA00004771"/>
    </source>
</evidence>
<protein>
    <recommendedName>
        <fullName evidence="4">diacylglycerol O-acyltransferase</fullName>
        <ecNumber evidence="4">2.3.1.20</ecNumber>
    </recommendedName>
</protein>
<comment type="similarity">
    <text evidence="3">Belongs to the long-chain O-acyltransferase family.</text>
</comment>
<evidence type="ECO:0000256" key="5">
    <source>
        <dbReference type="ARBA" id="ARBA00022516"/>
    </source>
</evidence>